<dbReference type="FunCoup" id="B3RZD3">
    <property type="interactions" value="2148"/>
</dbReference>
<dbReference type="PANTHER" id="PTHR10465:SF3">
    <property type="entry name" value="TRANSMEMBRANE GTPASE MARF-RELATED"/>
    <property type="match status" value="1"/>
</dbReference>
<evidence type="ECO:0000256" key="1">
    <source>
        <dbReference type="ARBA" id="ARBA00004374"/>
    </source>
</evidence>
<accession>B3RZD3</accession>
<dbReference type="GO" id="GO:0008053">
    <property type="term" value="P:mitochondrial fusion"/>
    <property type="evidence" value="ECO:0000318"/>
    <property type="project" value="GO_Central"/>
</dbReference>
<evidence type="ECO:0000313" key="12">
    <source>
        <dbReference type="EMBL" id="EDV23825.1"/>
    </source>
</evidence>
<evidence type="ECO:0000256" key="9">
    <source>
        <dbReference type="ARBA" id="ARBA00023134"/>
    </source>
</evidence>
<dbReference type="InterPro" id="IPR027094">
    <property type="entry name" value="Mitofusin_fam"/>
</dbReference>
<evidence type="ECO:0000256" key="3">
    <source>
        <dbReference type="ARBA" id="ARBA00022741"/>
    </source>
</evidence>
<comment type="subcellular location">
    <subcellularLocation>
        <location evidence="1">Mitochondrion outer membrane</location>
        <topology evidence="1">Multi-pass membrane protein</topology>
    </subcellularLocation>
</comment>
<name>B3RZD3_TRIAD</name>
<dbReference type="KEGG" id="tad:TRIADDRAFT_26969"/>
<dbReference type="OrthoDB" id="6256226at2759"/>
<dbReference type="HOGENOM" id="CLU_021212_1_0_1"/>
<dbReference type="GO" id="GO:0005525">
    <property type="term" value="F:GTP binding"/>
    <property type="evidence" value="ECO:0007669"/>
    <property type="project" value="UniProtKB-KW"/>
</dbReference>
<proteinExistence type="predicted"/>
<keyword evidence="5" id="KW-0378">Hydrolase</keyword>
<dbReference type="Pfam" id="PF00350">
    <property type="entry name" value="Dynamin_N"/>
    <property type="match status" value="1"/>
</dbReference>
<sequence>MSKSDAFNNLPPLQRFGMARKEVNQIYRNIAKFVNDGSAFLQEFDQHSKNFNISVEEIMLQLKSFANQVAGIQEMLTRDQMKVCFFGRTSNGKSTVVNAMLEDKILPTGMGHTSNCFCSVSGCDGDESYMLTPNDEKLAVTSVKQLASALSQEKLESNALVRVYWPKNSCLCSDDFLLLIYSPGIDVTPDLDSWINQHCLDADVFVLVANAESTLMITEKNFFHKVSERLSKPNIFILNNRWDASANEPDIVEEVKKQHLERTIDFLANELQVANKRVALDRVFFVSAKELLSKNNSIMKGVGFSEGYQARLLEFESFEKKFKECISESAIKTKFEQHAKQGLKIIDCMKDALQQLENNIISKIVQLRDERSTCLKNLAYVKNRLRDEASHFDARLKQLTSSVEKKVAKAMTREINHLAYLVDDFNRPFHSHDLVIQTYKKELLDYIDEGLGRNLMVRCSETVNDGWNKTRNDIIKRIREILPADYHKALALDDTLPEVPISYNLDCHNLCGGFQEDIKFRFTWGWRPLLRSALVLCGNTRFVRVLDENEVISTEFSQRANQDTTVVGSPELPISLATGIAMASSYSSLGIVITAGAIFRMVGWRLFTVGIAVYGGLYGFERLTWTRGAQERTYKKQFVNYATQKLKMMISITSRNCSNQIQNELNGTYHRLINAVTEYKTTLEEQSKELNLRVSKLEEIENTFKVLR</sequence>
<dbReference type="PANTHER" id="PTHR10465">
    <property type="entry name" value="TRANSMEMBRANE GTPASE FZO1"/>
    <property type="match status" value="1"/>
</dbReference>
<evidence type="ECO:0000259" key="11">
    <source>
        <dbReference type="PROSITE" id="PS51718"/>
    </source>
</evidence>
<keyword evidence="3" id="KW-0547">Nucleotide-binding</keyword>
<gene>
    <name evidence="12" type="ORF">TRIADDRAFT_26969</name>
</gene>
<reference evidence="12 13" key="1">
    <citation type="journal article" date="2008" name="Nature">
        <title>The Trichoplax genome and the nature of placozoans.</title>
        <authorList>
            <person name="Srivastava M."/>
            <person name="Begovic E."/>
            <person name="Chapman J."/>
            <person name="Putnam N.H."/>
            <person name="Hellsten U."/>
            <person name="Kawashima T."/>
            <person name="Kuo A."/>
            <person name="Mitros T."/>
            <person name="Salamov A."/>
            <person name="Carpenter M.L."/>
            <person name="Signorovitch A.Y."/>
            <person name="Moreno M.A."/>
            <person name="Kamm K."/>
            <person name="Grimwood J."/>
            <person name="Schmutz J."/>
            <person name="Shapiro H."/>
            <person name="Grigoriev I.V."/>
            <person name="Buss L.W."/>
            <person name="Schierwater B."/>
            <person name="Dellaporta S.L."/>
            <person name="Rokhsar D.S."/>
        </authorList>
    </citation>
    <scope>NUCLEOTIDE SEQUENCE [LARGE SCALE GENOMIC DNA]</scope>
    <source>
        <strain evidence="12 13">Grell-BS-1999</strain>
    </source>
</reference>
<dbReference type="Gene3D" id="1.20.5.110">
    <property type="match status" value="1"/>
</dbReference>
<dbReference type="OMA" id="YRINCES"/>
<keyword evidence="9" id="KW-0342">GTP-binding</keyword>
<dbReference type="FunFam" id="3.40.50.300:FF:002843">
    <property type="entry name" value="Mitofusin 2"/>
    <property type="match status" value="1"/>
</dbReference>
<dbReference type="SUPFAM" id="SSF52540">
    <property type="entry name" value="P-loop containing nucleoside triphosphate hydrolases"/>
    <property type="match status" value="1"/>
</dbReference>
<dbReference type="InterPro" id="IPR030381">
    <property type="entry name" value="G_DYNAMIN_dom"/>
</dbReference>
<evidence type="ECO:0000256" key="2">
    <source>
        <dbReference type="ARBA" id="ARBA00022692"/>
    </source>
</evidence>
<dbReference type="STRING" id="10228.B3RZD3"/>
<dbReference type="InParanoid" id="B3RZD3"/>
<dbReference type="EMBL" id="DS985246">
    <property type="protein sequence ID" value="EDV23825.1"/>
    <property type="molecule type" value="Genomic_DNA"/>
</dbReference>
<dbReference type="PROSITE" id="PS51718">
    <property type="entry name" value="G_DYNAMIN_2"/>
    <property type="match status" value="1"/>
</dbReference>
<dbReference type="GeneID" id="6754564"/>
<dbReference type="InterPro" id="IPR045063">
    <property type="entry name" value="Dynamin_N"/>
</dbReference>
<evidence type="ECO:0000256" key="5">
    <source>
        <dbReference type="ARBA" id="ARBA00022801"/>
    </source>
</evidence>
<evidence type="ECO:0000256" key="8">
    <source>
        <dbReference type="ARBA" id="ARBA00023128"/>
    </source>
</evidence>
<dbReference type="Proteomes" id="UP000009022">
    <property type="component" value="Unassembled WGS sequence"/>
</dbReference>
<keyword evidence="10" id="KW-0472">Membrane</keyword>
<evidence type="ECO:0000313" key="13">
    <source>
        <dbReference type="Proteomes" id="UP000009022"/>
    </source>
</evidence>
<keyword evidence="4" id="KW-1000">Mitochondrion outer membrane</keyword>
<keyword evidence="7" id="KW-0175">Coiled coil</keyword>
<organism evidence="12 13">
    <name type="scientific">Trichoplax adhaerens</name>
    <name type="common">Trichoplax reptans</name>
    <dbReference type="NCBI Taxonomy" id="10228"/>
    <lineage>
        <taxon>Eukaryota</taxon>
        <taxon>Metazoa</taxon>
        <taxon>Placozoa</taxon>
        <taxon>Uniplacotomia</taxon>
        <taxon>Trichoplacea</taxon>
        <taxon>Trichoplacidae</taxon>
        <taxon>Trichoplax</taxon>
    </lineage>
</organism>
<dbReference type="CTD" id="6754564"/>
<dbReference type="Gene3D" id="3.40.50.300">
    <property type="entry name" value="P-loop containing nucleotide triphosphate hydrolases"/>
    <property type="match status" value="1"/>
</dbReference>
<dbReference type="GO" id="GO:0051646">
    <property type="term" value="P:mitochondrion localization"/>
    <property type="evidence" value="ECO:0000318"/>
    <property type="project" value="GO_Central"/>
</dbReference>
<evidence type="ECO:0000256" key="6">
    <source>
        <dbReference type="ARBA" id="ARBA00022989"/>
    </source>
</evidence>
<evidence type="ECO:0000256" key="7">
    <source>
        <dbReference type="ARBA" id="ARBA00023054"/>
    </source>
</evidence>
<dbReference type="eggNOG" id="KOG0448">
    <property type="taxonomic scope" value="Eukaryota"/>
</dbReference>
<dbReference type="GO" id="GO:0005741">
    <property type="term" value="C:mitochondrial outer membrane"/>
    <property type="evidence" value="ECO:0000318"/>
    <property type="project" value="GO_Central"/>
</dbReference>
<keyword evidence="13" id="KW-1185">Reference proteome</keyword>
<dbReference type="GO" id="GO:0003924">
    <property type="term" value="F:GTPase activity"/>
    <property type="evidence" value="ECO:0000318"/>
    <property type="project" value="GO_Central"/>
</dbReference>
<protein>
    <recommendedName>
        <fullName evidence="11">Dynamin-type G domain-containing protein</fullName>
    </recommendedName>
</protein>
<dbReference type="InterPro" id="IPR006884">
    <property type="entry name" value="Fzo/mitofusin_HR2"/>
</dbReference>
<evidence type="ECO:0000256" key="10">
    <source>
        <dbReference type="ARBA" id="ARBA00023136"/>
    </source>
</evidence>
<dbReference type="RefSeq" id="XP_002113351.1">
    <property type="nucleotide sequence ID" value="XM_002113315.1"/>
</dbReference>
<keyword evidence="6" id="KW-1133">Transmembrane helix</keyword>
<keyword evidence="8" id="KW-0496">Mitochondrion</keyword>
<dbReference type="AlphaFoldDB" id="B3RZD3"/>
<dbReference type="Pfam" id="PF04799">
    <property type="entry name" value="Fzo_mitofusin"/>
    <property type="match status" value="1"/>
</dbReference>
<evidence type="ECO:0000256" key="4">
    <source>
        <dbReference type="ARBA" id="ARBA00022787"/>
    </source>
</evidence>
<dbReference type="PhylomeDB" id="B3RZD3"/>
<dbReference type="InterPro" id="IPR027417">
    <property type="entry name" value="P-loop_NTPase"/>
</dbReference>
<keyword evidence="2" id="KW-0812">Transmembrane</keyword>
<feature type="domain" description="Dynamin-type G" evidence="11">
    <location>
        <begin position="77"/>
        <end position="324"/>
    </location>
</feature>